<sequence>MNGNALPPIQAWNRDTMISAVQNRYDKLFDATFGRLGIAGLWDRFDRTILSSRQMLVRTDIVFALLLGLAGMLASIWAFSQTGRVPELHTIADLWMTADAPRYAENMVTTTDTTHHRTSVHPLFSILLFPFGTLLTALGADSLMAAKVLVVAAMAANVTMFSLTIRLLGLPRPLVGIFSLLFIASSAFMHWSGIVESYPFSCLSILVALFMMFRVNKAHWGWWVLVNVLTLGILITNWIFALIAMAVRLNLKQFVAITVSSFALVVCLAVIQNAIFEKAVLFFNPHTLTRETQYFQTSLAAEGLYHEGWRPSANLRSIYVTTVVGMPAYVVPEKFQRITTSNQNSTFPEGEIAPPIAAAAWVLLFLMGVWGAVRRKEMHLPMIGISLMLLFQSALHAIYGEVTSLYALNFLPLVVIVAACAWFAPLRQASVALACTVIVFGGMNNERRLQQYTDLAGCMADIELVQRLQTWEIAKDEFLLEPEEYEALKVDLHGLCNTKTPS</sequence>
<feature type="transmembrane region" description="Helical" evidence="1">
    <location>
        <begin position="254"/>
        <end position="275"/>
    </location>
</feature>
<dbReference type="EMBL" id="BMKF01000003">
    <property type="protein sequence ID" value="GGB81062.1"/>
    <property type="molecule type" value="Genomic_DNA"/>
</dbReference>
<feature type="transmembrane region" description="Helical" evidence="1">
    <location>
        <begin position="352"/>
        <end position="373"/>
    </location>
</feature>
<comment type="caution">
    <text evidence="2">The sequence shown here is derived from an EMBL/GenBank/DDBJ whole genome shotgun (WGS) entry which is preliminary data.</text>
</comment>
<feature type="transmembrane region" description="Helical" evidence="1">
    <location>
        <begin position="174"/>
        <end position="191"/>
    </location>
</feature>
<dbReference type="Proteomes" id="UP000628854">
    <property type="component" value="Unassembled WGS sequence"/>
</dbReference>
<feature type="transmembrane region" description="Helical" evidence="1">
    <location>
        <begin position="123"/>
        <end position="141"/>
    </location>
</feature>
<proteinExistence type="predicted"/>
<keyword evidence="1" id="KW-0472">Membrane</keyword>
<feature type="transmembrane region" description="Helical" evidence="1">
    <location>
        <begin position="61"/>
        <end position="79"/>
    </location>
</feature>
<accession>A0ABQ1K1P5</accession>
<feature type="transmembrane region" description="Helical" evidence="1">
    <location>
        <begin position="221"/>
        <end position="247"/>
    </location>
</feature>
<organism evidence="2 3">
    <name type="scientific">Henriciella pelagia</name>
    <dbReference type="NCBI Taxonomy" id="1977912"/>
    <lineage>
        <taxon>Bacteria</taxon>
        <taxon>Pseudomonadati</taxon>
        <taxon>Pseudomonadota</taxon>
        <taxon>Alphaproteobacteria</taxon>
        <taxon>Hyphomonadales</taxon>
        <taxon>Hyphomonadaceae</taxon>
        <taxon>Henriciella</taxon>
    </lineage>
</organism>
<evidence type="ECO:0000256" key="1">
    <source>
        <dbReference type="SAM" id="Phobius"/>
    </source>
</evidence>
<gene>
    <name evidence="2" type="ORF">GCM10011503_32300</name>
</gene>
<feature type="transmembrane region" description="Helical" evidence="1">
    <location>
        <begin position="148"/>
        <end position="168"/>
    </location>
</feature>
<evidence type="ECO:0000313" key="2">
    <source>
        <dbReference type="EMBL" id="GGB81062.1"/>
    </source>
</evidence>
<keyword evidence="3" id="KW-1185">Reference proteome</keyword>
<keyword evidence="1" id="KW-0812">Transmembrane</keyword>
<keyword evidence="1" id="KW-1133">Transmembrane helix</keyword>
<reference evidence="3" key="1">
    <citation type="journal article" date="2019" name="Int. J. Syst. Evol. Microbiol.">
        <title>The Global Catalogue of Microorganisms (GCM) 10K type strain sequencing project: providing services to taxonomists for standard genome sequencing and annotation.</title>
        <authorList>
            <consortium name="The Broad Institute Genomics Platform"/>
            <consortium name="The Broad Institute Genome Sequencing Center for Infectious Disease"/>
            <person name="Wu L."/>
            <person name="Ma J."/>
        </authorList>
    </citation>
    <scope>NUCLEOTIDE SEQUENCE [LARGE SCALE GENOMIC DNA]</scope>
    <source>
        <strain evidence="3">CGMCC 1.15928</strain>
    </source>
</reference>
<name>A0ABQ1K1P5_9PROT</name>
<feature type="transmembrane region" description="Helical" evidence="1">
    <location>
        <begin position="405"/>
        <end position="424"/>
    </location>
</feature>
<evidence type="ECO:0000313" key="3">
    <source>
        <dbReference type="Proteomes" id="UP000628854"/>
    </source>
</evidence>
<protein>
    <recommendedName>
        <fullName evidence="4">Glycosyltransferase RgtA/B/C/D-like domain-containing protein</fullName>
    </recommendedName>
</protein>
<evidence type="ECO:0008006" key="4">
    <source>
        <dbReference type="Google" id="ProtNLM"/>
    </source>
</evidence>
<feature type="transmembrane region" description="Helical" evidence="1">
    <location>
        <begin position="380"/>
        <end position="399"/>
    </location>
</feature>